<proteinExistence type="predicted"/>
<keyword evidence="1" id="KW-0812">Transmembrane</keyword>
<evidence type="ECO:0000313" key="3">
    <source>
        <dbReference type="Proteomes" id="UP001237292"/>
    </source>
</evidence>
<evidence type="ECO:0000313" key="2">
    <source>
        <dbReference type="EMBL" id="WMN14929.1"/>
    </source>
</evidence>
<evidence type="ECO:0000256" key="1">
    <source>
        <dbReference type="SAM" id="Phobius"/>
    </source>
</evidence>
<name>A0ABY9N959_9PSED</name>
<dbReference type="RefSeq" id="WP_103325306.1">
    <property type="nucleotide sequence ID" value="NZ_CP133164.1"/>
</dbReference>
<feature type="transmembrane region" description="Helical" evidence="1">
    <location>
        <begin position="101"/>
        <end position="118"/>
    </location>
</feature>
<keyword evidence="1" id="KW-0472">Membrane</keyword>
<evidence type="ECO:0008006" key="4">
    <source>
        <dbReference type="Google" id="ProtNLM"/>
    </source>
</evidence>
<dbReference type="EMBL" id="CP133164">
    <property type="protein sequence ID" value="WMN14929.1"/>
    <property type="molecule type" value="Genomic_DNA"/>
</dbReference>
<gene>
    <name evidence="2" type="ORF">QL104_16265</name>
</gene>
<sequence length="124" mass="13196">MSWSFRRLCSLTALICLLLALAWGLAPGLLLTLWGLDYNPVAGFVARRNALLFLALAVIFHQFRDVGHSPARQALGNGMAIGCFALAGLGTLEWLNGNAGAGIFLAVGTELLLGLGFVQARRLT</sequence>
<feature type="transmembrane region" description="Helical" evidence="1">
    <location>
        <begin position="40"/>
        <end position="63"/>
    </location>
</feature>
<keyword evidence="3" id="KW-1185">Reference proteome</keyword>
<keyword evidence="1" id="KW-1133">Transmembrane helix</keyword>
<protein>
    <recommendedName>
        <fullName evidence="4">DUF4345 domain-containing protein</fullName>
    </recommendedName>
</protein>
<reference evidence="2 3" key="1">
    <citation type="journal article" date="2023" name="Access Microbiol">
        <title>The genome of a steinernematid-associated Pseudomonas piscis bacterium encodes the biosynthesis of insect toxins.</title>
        <authorList>
            <person name="Awori R.M."/>
            <person name="Hendre P."/>
            <person name="Amugune N.O."/>
        </authorList>
    </citation>
    <scope>NUCLEOTIDE SEQUENCE [LARGE SCALE GENOMIC DNA]</scope>
    <source>
        <strain evidence="2 3">75</strain>
    </source>
</reference>
<organism evidence="2 3">
    <name type="scientific">Pseudomonas piscis</name>
    <dbReference type="NCBI Taxonomy" id="2614538"/>
    <lineage>
        <taxon>Bacteria</taxon>
        <taxon>Pseudomonadati</taxon>
        <taxon>Pseudomonadota</taxon>
        <taxon>Gammaproteobacteria</taxon>
        <taxon>Pseudomonadales</taxon>
        <taxon>Pseudomonadaceae</taxon>
        <taxon>Pseudomonas</taxon>
    </lineage>
</organism>
<accession>A0ABY9N959</accession>
<dbReference type="Proteomes" id="UP001237292">
    <property type="component" value="Chromosome"/>
</dbReference>
<feature type="transmembrane region" description="Helical" evidence="1">
    <location>
        <begin position="75"/>
        <end position="95"/>
    </location>
</feature>